<dbReference type="HOGENOM" id="CLU_2684053_0_0_11"/>
<evidence type="ECO:0000313" key="1">
    <source>
        <dbReference type="EMBL" id="ACV80014.1"/>
    </source>
</evidence>
<evidence type="ECO:0000313" key="2">
    <source>
        <dbReference type="Proteomes" id="UP000002218"/>
    </source>
</evidence>
<dbReference type="InParanoid" id="C8XFN7"/>
<organism evidence="1 2">
    <name type="scientific">Nakamurella multipartita (strain ATCC 700099 / DSM 44233 / CIP 104796 / JCM 9543 / NBRC 105858 / Y-104)</name>
    <name type="common">Microsphaera multipartita</name>
    <dbReference type="NCBI Taxonomy" id="479431"/>
    <lineage>
        <taxon>Bacteria</taxon>
        <taxon>Bacillati</taxon>
        <taxon>Actinomycetota</taxon>
        <taxon>Actinomycetes</taxon>
        <taxon>Nakamurellales</taxon>
        <taxon>Nakamurellaceae</taxon>
        <taxon>Nakamurella</taxon>
    </lineage>
</organism>
<reference evidence="1 2" key="2">
    <citation type="journal article" date="2010" name="Stand. Genomic Sci.">
        <title>Complete genome sequence of Nakamurella multipartita type strain (Y-104).</title>
        <authorList>
            <person name="Tice H."/>
            <person name="Mayilraj S."/>
            <person name="Sims D."/>
            <person name="Lapidus A."/>
            <person name="Nolan M."/>
            <person name="Lucas S."/>
            <person name="Glavina Del Rio T."/>
            <person name="Copeland A."/>
            <person name="Cheng J.F."/>
            <person name="Meincke L."/>
            <person name="Bruce D."/>
            <person name="Goodwin L."/>
            <person name="Pitluck S."/>
            <person name="Ivanova N."/>
            <person name="Mavromatis K."/>
            <person name="Ovchinnikova G."/>
            <person name="Pati A."/>
            <person name="Chen A."/>
            <person name="Palaniappan K."/>
            <person name="Land M."/>
            <person name="Hauser L."/>
            <person name="Chang Y.J."/>
            <person name="Jeffries C.D."/>
            <person name="Detter J.C."/>
            <person name="Brettin T."/>
            <person name="Rohde M."/>
            <person name="Goker M."/>
            <person name="Bristow J."/>
            <person name="Eisen J.A."/>
            <person name="Markowitz V."/>
            <person name="Hugenholtz P."/>
            <person name="Kyrpides N.C."/>
            <person name="Klenk H.P."/>
            <person name="Chen F."/>
        </authorList>
    </citation>
    <scope>NUCLEOTIDE SEQUENCE [LARGE SCALE GENOMIC DNA]</scope>
    <source>
        <strain evidence="2">ATCC 700099 / DSM 44233 / CIP 104796 / JCM 9543 / NBRC 105858 / Y-104</strain>
    </source>
</reference>
<dbReference type="OrthoDB" id="5194635at2"/>
<accession>C8XFN7</accession>
<keyword evidence="2" id="KW-1185">Reference proteome</keyword>
<dbReference type="STRING" id="479431.Namu_3710"/>
<protein>
    <submittedName>
        <fullName evidence="1">Uncharacterized protein</fullName>
    </submittedName>
</protein>
<dbReference type="Proteomes" id="UP000002218">
    <property type="component" value="Chromosome"/>
</dbReference>
<dbReference type="RefSeq" id="WP_015748848.1">
    <property type="nucleotide sequence ID" value="NC_013235.1"/>
</dbReference>
<sequence length="74" mass="7954">MSAQHLTQRVEVMVDGAPPARQLARASGVSEVVIEGQVVRCLVAGSFQPFLEALRGCEVIALQATPAHQKENTR</sequence>
<gene>
    <name evidence="1" type="ordered locus">Namu_3710</name>
</gene>
<dbReference type="KEGG" id="nml:Namu_3710"/>
<dbReference type="AlphaFoldDB" id="C8XFN7"/>
<proteinExistence type="predicted"/>
<dbReference type="EMBL" id="CP001737">
    <property type="protein sequence ID" value="ACV80014.1"/>
    <property type="molecule type" value="Genomic_DNA"/>
</dbReference>
<reference evidence="2" key="1">
    <citation type="submission" date="2009-09" db="EMBL/GenBank/DDBJ databases">
        <title>The complete genome of Nakamurella multipartita DSM 44233.</title>
        <authorList>
            <consortium name="US DOE Joint Genome Institute (JGI-PGF)"/>
            <person name="Lucas S."/>
            <person name="Copeland A."/>
            <person name="Lapidus A."/>
            <person name="Glavina del Rio T."/>
            <person name="Dalin E."/>
            <person name="Tice H."/>
            <person name="Bruce D."/>
            <person name="Goodwin L."/>
            <person name="Pitluck S."/>
            <person name="Kyrpides N."/>
            <person name="Mavromatis K."/>
            <person name="Ivanova N."/>
            <person name="Ovchinnikova G."/>
            <person name="Sims D."/>
            <person name="Meincke L."/>
            <person name="Brettin T."/>
            <person name="Detter J.C."/>
            <person name="Han C."/>
            <person name="Larimer F."/>
            <person name="Land M."/>
            <person name="Hauser L."/>
            <person name="Markowitz V."/>
            <person name="Cheng J.-F."/>
            <person name="Hugenholtz P."/>
            <person name="Woyke T."/>
            <person name="Wu D."/>
            <person name="Klenk H.-P."/>
            <person name="Eisen J.A."/>
        </authorList>
    </citation>
    <scope>NUCLEOTIDE SEQUENCE [LARGE SCALE GENOMIC DNA]</scope>
    <source>
        <strain evidence="2">ATCC 700099 / DSM 44233 / CIP 104796 / JCM 9543 / NBRC 105858 / Y-104</strain>
    </source>
</reference>
<name>C8XFN7_NAKMY</name>